<evidence type="ECO:0000313" key="15">
    <source>
        <dbReference type="EMBL" id="CAB4332761.1"/>
    </source>
</evidence>
<dbReference type="Pfam" id="PF00175">
    <property type="entry name" value="NAD_binding_1"/>
    <property type="match status" value="1"/>
</dbReference>
<dbReference type="GO" id="GO:0050660">
    <property type="term" value="F:flavin adenine dinucleotide binding"/>
    <property type="evidence" value="ECO:0007669"/>
    <property type="project" value="TreeGrafter"/>
</dbReference>
<dbReference type="Gene3D" id="2.40.30.10">
    <property type="entry name" value="Translation factors"/>
    <property type="match status" value="1"/>
</dbReference>
<dbReference type="PROSITE" id="PS51384">
    <property type="entry name" value="FAD_FR"/>
    <property type="match status" value="1"/>
</dbReference>
<dbReference type="PANTHER" id="PTHR47354">
    <property type="entry name" value="NADH OXIDOREDUCTASE HCR"/>
    <property type="match status" value="1"/>
</dbReference>
<sequence>MGLSRLNQTSLLQRWPTVRLSPAKVHLTLRKMELPSAMSEPTRSTKTAGVDWAALITGLGLGLTIALQLTTLRKSDISSVYSSINSLSRLCALVGTYFALLGILLVARIPWVERGVGHDRLVTWHRKLGPYSLFLVGFHVLFVVFGYAGQDHLSLIVELWRLLHQFLWMWAALAGFIFMMAAGISSYKKARAKMSYETWWLIHIYTYLAIGLSFMHQVLNGPMFIGHPLNRAYWTALYIVMAFSIVVWRLGIPIARSVRHNLKVEKVVIEGPGVISVIMRGRKLHKLAAEGGQFFGWRFFARNHLLMSHPYSLSAAPTEHLLRITVKDLGDHSRSLAYLKPGTRVFVEGPYGAFTAGRSSRPHVVLVGGGVGITPIRAIMEEFRDGVQMDVIYRASREEDLVLRDELDYLANQSEDTIRVHYLVGPRKQHPMDAKTLRKLVPRFADSDIYICGPGPLVEAVRSAARDCGVPKNRFHDEAFAFHSE</sequence>
<keyword evidence="6" id="KW-0479">Metal-binding</keyword>
<gene>
    <name evidence="16" type="ORF">UFOPK2510_00599</name>
    <name evidence="17" type="ORF">UFOPK2718_01013</name>
    <name evidence="18" type="ORF">UFOPK2936_00851</name>
    <name evidence="19" type="ORF">UFOPK3174_00861</name>
    <name evidence="20" type="ORF">UFOPK3328_00668</name>
    <name evidence="21" type="ORF">UFOPK3779_01021</name>
    <name evidence="22" type="ORF">UFOPK3913_01159</name>
    <name evidence="15" type="ORF">UFOPK4107_00347</name>
    <name evidence="23" type="ORF">UFOPK4403_00537</name>
</gene>
<feature type="transmembrane region" description="Helical" evidence="13">
    <location>
        <begin position="128"/>
        <end position="147"/>
    </location>
</feature>
<dbReference type="InterPro" id="IPR017938">
    <property type="entry name" value="Riboflavin_synthase-like_b-brl"/>
</dbReference>
<dbReference type="EMBL" id="CAEZZW010000004">
    <property type="protein sequence ID" value="CAB4780255.1"/>
    <property type="molecule type" value="Genomic_DNA"/>
</dbReference>
<dbReference type="Pfam" id="PF01794">
    <property type="entry name" value="Ferric_reduct"/>
    <property type="match status" value="1"/>
</dbReference>
<dbReference type="Gene3D" id="3.40.50.80">
    <property type="entry name" value="Nucleotide-binding domain of ferredoxin-NADP reductase (FNR) module"/>
    <property type="match status" value="1"/>
</dbReference>
<evidence type="ECO:0000256" key="2">
    <source>
        <dbReference type="ARBA" id="ARBA00004141"/>
    </source>
</evidence>
<evidence type="ECO:0000259" key="14">
    <source>
        <dbReference type="PROSITE" id="PS51384"/>
    </source>
</evidence>
<evidence type="ECO:0000313" key="23">
    <source>
        <dbReference type="EMBL" id="CAB5071138.1"/>
    </source>
</evidence>
<dbReference type="InterPro" id="IPR013130">
    <property type="entry name" value="Fe3_Rdtase_TM_dom"/>
</dbReference>
<comment type="subcellular location">
    <subcellularLocation>
        <location evidence="2">Membrane</location>
        <topology evidence="2">Multi-pass membrane protein</topology>
    </subcellularLocation>
</comment>
<dbReference type="InterPro" id="IPR001433">
    <property type="entry name" value="OxRdtase_FAD/NAD-bd"/>
</dbReference>
<dbReference type="PRINTS" id="PR00410">
    <property type="entry name" value="PHEHYDRXLASE"/>
</dbReference>
<evidence type="ECO:0000256" key="4">
    <source>
        <dbReference type="ARBA" id="ARBA00022692"/>
    </source>
</evidence>
<keyword evidence="3" id="KW-0285">Flavoprotein</keyword>
<evidence type="ECO:0000313" key="20">
    <source>
        <dbReference type="EMBL" id="CAB4864376.1"/>
    </source>
</evidence>
<evidence type="ECO:0000313" key="18">
    <source>
        <dbReference type="EMBL" id="CAB4780255.1"/>
    </source>
</evidence>
<keyword evidence="5" id="KW-0001">2Fe-2S</keyword>
<dbReference type="GO" id="GO:0046872">
    <property type="term" value="F:metal ion binding"/>
    <property type="evidence" value="ECO:0007669"/>
    <property type="project" value="UniProtKB-KW"/>
</dbReference>
<feature type="transmembrane region" description="Helical" evidence="13">
    <location>
        <begin position="87"/>
        <end position="107"/>
    </location>
</feature>
<proteinExistence type="predicted"/>
<evidence type="ECO:0000256" key="1">
    <source>
        <dbReference type="ARBA" id="ARBA00001974"/>
    </source>
</evidence>
<dbReference type="EMBL" id="CAFBOC010000013">
    <property type="protein sequence ID" value="CAB4981397.1"/>
    <property type="molecule type" value="Genomic_DNA"/>
</dbReference>
<protein>
    <submittedName>
        <fullName evidence="21">Unannotated protein</fullName>
    </submittedName>
</protein>
<evidence type="ECO:0000313" key="19">
    <source>
        <dbReference type="EMBL" id="CAB4828845.1"/>
    </source>
</evidence>
<feature type="transmembrane region" description="Helical" evidence="13">
    <location>
        <begin position="167"/>
        <end position="187"/>
    </location>
</feature>
<name>A0A6J7JWW0_9ZZZZ</name>
<evidence type="ECO:0000313" key="21">
    <source>
        <dbReference type="EMBL" id="CAB4948288.1"/>
    </source>
</evidence>
<dbReference type="EMBL" id="CAFBQX010000002">
    <property type="protein sequence ID" value="CAB5071138.1"/>
    <property type="molecule type" value="Genomic_DNA"/>
</dbReference>
<dbReference type="GO" id="GO:0016491">
    <property type="term" value="F:oxidoreductase activity"/>
    <property type="evidence" value="ECO:0007669"/>
    <property type="project" value="UniProtKB-KW"/>
</dbReference>
<evidence type="ECO:0000256" key="3">
    <source>
        <dbReference type="ARBA" id="ARBA00022630"/>
    </source>
</evidence>
<evidence type="ECO:0000256" key="6">
    <source>
        <dbReference type="ARBA" id="ARBA00022723"/>
    </source>
</evidence>
<feature type="transmembrane region" description="Helical" evidence="13">
    <location>
        <begin position="231"/>
        <end position="252"/>
    </location>
</feature>
<evidence type="ECO:0000313" key="17">
    <source>
        <dbReference type="EMBL" id="CAB4727466.1"/>
    </source>
</evidence>
<feature type="domain" description="FAD-binding FR-type" evidence="14">
    <location>
        <begin position="257"/>
        <end position="357"/>
    </location>
</feature>
<evidence type="ECO:0000256" key="8">
    <source>
        <dbReference type="ARBA" id="ARBA00022989"/>
    </source>
</evidence>
<evidence type="ECO:0000256" key="10">
    <source>
        <dbReference type="ARBA" id="ARBA00023004"/>
    </source>
</evidence>
<keyword evidence="10" id="KW-0408">Iron</keyword>
<comment type="cofactor">
    <cofactor evidence="1">
        <name>FAD</name>
        <dbReference type="ChEBI" id="CHEBI:57692"/>
    </cofactor>
</comment>
<accession>A0A6J7JWW0</accession>
<keyword evidence="9" id="KW-0560">Oxidoreductase</keyword>
<dbReference type="GO" id="GO:0051537">
    <property type="term" value="F:2 iron, 2 sulfur cluster binding"/>
    <property type="evidence" value="ECO:0007669"/>
    <property type="project" value="UniProtKB-KW"/>
</dbReference>
<dbReference type="PANTHER" id="PTHR47354:SF8">
    <property type="entry name" value="1,2-PHENYLACETYL-COA EPOXIDASE, SUBUNIT E"/>
    <property type="match status" value="1"/>
</dbReference>
<evidence type="ECO:0000256" key="11">
    <source>
        <dbReference type="ARBA" id="ARBA00023014"/>
    </source>
</evidence>
<reference evidence="21" key="1">
    <citation type="submission" date="2020-05" db="EMBL/GenBank/DDBJ databases">
        <authorList>
            <person name="Chiriac C."/>
            <person name="Salcher M."/>
            <person name="Ghai R."/>
            <person name="Kavagutti S V."/>
        </authorList>
    </citation>
    <scope>NUCLEOTIDE SEQUENCE</scope>
</reference>
<dbReference type="InterPro" id="IPR017927">
    <property type="entry name" value="FAD-bd_FR_type"/>
</dbReference>
<dbReference type="Pfam" id="PF08022">
    <property type="entry name" value="FAD_binding_8"/>
    <property type="match status" value="1"/>
</dbReference>
<dbReference type="InterPro" id="IPR039261">
    <property type="entry name" value="FNR_nucleotide-bd"/>
</dbReference>
<dbReference type="GO" id="GO:0016020">
    <property type="term" value="C:membrane"/>
    <property type="evidence" value="ECO:0007669"/>
    <property type="project" value="UniProtKB-SubCell"/>
</dbReference>
<keyword evidence="7" id="KW-0274">FAD</keyword>
<dbReference type="AlphaFoldDB" id="A0A6J7JWW0"/>
<evidence type="ECO:0000256" key="7">
    <source>
        <dbReference type="ARBA" id="ARBA00022827"/>
    </source>
</evidence>
<evidence type="ECO:0000256" key="5">
    <source>
        <dbReference type="ARBA" id="ARBA00022714"/>
    </source>
</evidence>
<evidence type="ECO:0000313" key="16">
    <source>
        <dbReference type="EMBL" id="CAB4689842.1"/>
    </source>
</evidence>
<feature type="transmembrane region" description="Helical" evidence="13">
    <location>
        <begin position="199"/>
        <end position="219"/>
    </location>
</feature>
<dbReference type="InterPro" id="IPR050415">
    <property type="entry name" value="MRET"/>
</dbReference>
<dbReference type="EMBL" id="CAFABH010000012">
    <property type="protein sequence ID" value="CAB4828845.1"/>
    <property type="molecule type" value="Genomic_DNA"/>
</dbReference>
<keyword evidence="4 13" id="KW-0812">Transmembrane</keyword>
<dbReference type="EMBL" id="CAEZXO010000003">
    <property type="protein sequence ID" value="CAB4689842.1"/>
    <property type="molecule type" value="Genomic_DNA"/>
</dbReference>
<dbReference type="SUPFAM" id="SSF52343">
    <property type="entry name" value="Ferredoxin reductase-like, C-terminal NADP-linked domain"/>
    <property type="match status" value="1"/>
</dbReference>
<dbReference type="EMBL" id="CAESAE010000002">
    <property type="protein sequence ID" value="CAB4332761.1"/>
    <property type="molecule type" value="Genomic_DNA"/>
</dbReference>
<evidence type="ECO:0000313" key="22">
    <source>
        <dbReference type="EMBL" id="CAB4981397.1"/>
    </source>
</evidence>
<keyword evidence="11" id="KW-0411">Iron-sulfur</keyword>
<evidence type="ECO:0000256" key="9">
    <source>
        <dbReference type="ARBA" id="ARBA00023002"/>
    </source>
</evidence>
<dbReference type="EMBL" id="CAFBNH010000005">
    <property type="protein sequence ID" value="CAB4948288.1"/>
    <property type="molecule type" value="Genomic_DNA"/>
</dbReference>
<dbReference type="EMBL" id="CAEZYM010000009">
    <property type="protein sequence ID" value="CAB4727466.1"/>
    <property type="molecule type" value="Genomic_DNA"/>
</dbReference>
<organism evidence="21">
    <name type="scientific">freshwater metagenome</name>
    <dbReference type="NCBI Taxonomy" id="449393"/>
    <lineage>
        <taxon>unclassified sequences</taxon>
        <taxon>metagenomes</taxon>
        <taxon>ecological metagenomes</taxon>
    </lineage>
</organism>
<dbReference type="SUPFAM" id="SSF63380">
    <property type="entry name" value="Riboflavin synthase domain-like"/>
    <property type="match status" value="1"/>
</dbReference>
<keyword evidence="12 13" id="KW-0472">Membrane</keyword>
<feature type="transmembrane region" description="Helical" evidence="13">
    <location>
        <begin position="48"/>
        <end position="67"/>
    </location>
</feature>
<evidence type="ECO:0000256" key="12">
    <source>
        <dbReference type="ARBA" id="ARBA00023136"/>
    </source>
</evidence>
<dbReference type="EMBL" id="CAFBLD010000004">
    <property type="protein sequence ID" value="CAB4864376.1"/>
    <property type="molecule type" value="Genomic_DNA"/>
</dbReference>
<evidence type="ECO:0000256" key="13">
    <source>
        <dbReference type="SAM" id="Phobius"/>
    </source>
</evidence>
<dbReference type="InterPro" id="IPR013112">
    <property type="entry name" value="FAD-bd_8"/>
</dbReference>
<keyword evidence="8 13" id="KW-1133">Transmembrane helix</keyword>